<evidence type="ECO:0000313" key="2">
    <source>
        <dbReference type="Proteomes" id="UP000002316"/>
    </source>
</evidence>
<dbReference type="RefSeq" id="XP_011775584.1">
    <property type="nucleotide sequence ID" value="XM_011777282.1"/>
</dbReference>
<dbReference type="EMBL" id="FN554971">
    <property type="protein sequence ID" value="CBH13307.1"/>
    <property type="molecule type" value="Genomic_DNA"/>
</dbReference>
<gene>
    <name evidence="1" type="ORF">TbgDal_VIII2550</name>
</gene>
<evidence type="ECO:0000313" key="1">
    <source>
        <dbReference type="EMBL" id="CBH13307.1"/>
    </source>
</evidence>
<dbReference type="KEGG" id="tbg:TbgDal_VIII2550"/>
<dbReference type="GeneID" id="23863430"/>
<proteinExistence type="predicted"/>
<reference evidence="2" key="1">
    <citation type="journal article" date="2010" name="PLoS Negl. Trop. Dis.">
        <title>The genome sequence of Trypanosoma brucei gambiense, causative agent of chronic human african trypanosomiasis.</title>
        <authorList>
            <person name="Jackson A.P."/>
            <person name="Sanders M."/>
            <person name="Berry A."/>
            <person name="McQuillan J."/>
            <person name="Aslett M.A."/>
            <person name="Quail M.A."/>
            <person name="Chukualim B."/>
            <person name="Capewell P."/>
            <person name="MacLeod A."/>
            <person name="Melville S.E."/>
            <person name="Gibson W."/>
            <person name="Barry J.D."/>
            <person name="Berriman M."/>
            <person name="Hertz-Fowler C."/>
        </authorList>
    </citation>
    <scope>NUCLEOTIDE SEQUENCE [LARGE SCALE GENOMIC DNA]</scope>
    <source>
        <strain evidence="2">MHOM/CI/86/DAL972</strain>
    </source>
</reference>
<dbReference type="AlphaFoldDB" id="C9ZV69"/>
<name>C9ZV69_TRYB9</name>
<organism evidence="1 2">
    <name type="scientific">Trypanosoma brucei gambiense (strain MHOM/CI/86/DAL972)</name>
    <dbReference type="NCBI Taxonomy" id="679716"/>
    <lineage>
        <taxon>Eukaryota</taxon>
        <taxon>Discoba</taxon>
        <taxon>Euglenozoa</taxon>
        <taxon>Kinetoplastea</taxon>
        <taxon>Metakinetoplastina</taxon>
        <taxon>Trypanosomatida</taxon>
        <taxon>Trypanosomatidae</taxon>
        <taxon>Trypanosoma</taxon>
    </lineage>
</organism>
<dbReference type="VEuPathDB" id="TriTrypDB:Tbg972.8.2550"/>
<accession>C9ZV69</accession>
<protein>
    <submittedName>
        <fullName evidence="1">T. brucei spp.-specific protein</fullName>
    </submittedName>
</protein>
<sequence>MECGALYAATVLSITDSEGTRELRWSTLYRLFSTQSLSAPSWILTRVLRFPTPEGWEHRKWKSNCNRARLRRFSLQDAVFFFLLCRWLNFFFSCCALKMRSEWKEERCSGRGAKGVGCHEEVISRRMIARILAYINDQQ</sequence>
<dbReference type="Proteomes" id="UP000002316">
    <property type="component" value="Chromosome 8"/>
</dbReference>